<dbReference type="InterPro" id="IPR000182">
    <property type="entry name" value="GNAT_dom"/>
</dbReference>
<organism evidence="2 3">
    <name type="scientific">Pelagibacterium nitratireducens</name>
    <dbReference type="NCBI Taxonomy" id="1046114"/>
    <lineage>
        <taxon>Bacteria</taxon>
        <taxon>Pseudomonadati</taxon>
        <taxon>Pseudomonadota</taxon>
        <taxon>Alphaproteobacteria</taxon>
        <taxon>Hyphomicrobiales</taxon>
        <taxon>Devosiaceae</taxon>
        <taxon>Pelagibacterium</taxon>
    </lineage>
</organism>
<name>A0ABZ2HZQ2_9HYPH</name>
<gene>
    <name evidence="2" type="ORF">V6617_00965</name>
</gene>
<dbReference type="InterPro" id="IPR016181">
    <property type="entry name" value="Acyl_CoA_acyltransferase"/>
</dbReference>
<protein>
    <submittedName>
        <fullName evidence="2">GNAT family N-acetyltransferase</fullName>
    </submittedName>
</protein>
<dbReference type="SUPFAM" id="SSF55729">
    <property type="entry name" value="Acyl-CoA N-acyltransferases (Nat)"/>
    <property type="match status" value="1"/>
</dbReference>
<dbReference type="Pfam" id="PF00583">
    <property type="entry name" value="Acetyltransf_1"/>
    <property type="match status" value="1"/>
</dbReference>
<evidence type="ECO:0000313" key="3">
    <source>
        <dbReference type="Proteomes" id="UP001369958"/>
    </source>
</evidence>
<dbReference type="PROSITE" id="PS51186">
    <property type="entry name" value="GNAT"/>
    <property type="match status" value="1"/>
</dbReference>
<evidence type="ECO:0000313" key="2">
    <source>
        <dbReference type="EMBL" id="WWT33076.1"/>
    </source>
</evidence>
<proteinExistence type="predicted"/>
<dbReference type="Gene3D" id="3.40.630.30">
    <property type="match status" value="1"/>
</dbReference>
<evidence type="ECO:0000259" key="1">
    <source>
        <dbReference type="PROSITE" id="PS51186"/>
    </source>
</evidence>
<keyword evidence="3" id="KW-1185">Reference proteome</keyword>
<reference evidence="2 3" key="1">
    <citation type="submission" date="2024-02" db="EMBL/GenBank/DDBJ databases">
        <title>Complete genome sequence of Pelagibacterium nitratireducens ZH15.</title>
        <authorList>
            <person name="Zhao L.H."/>
        </authorList>
    </citation>
    <scope>NUCLEOTIDE SEQUENCE [LARGE SCALE GENOMIC DNA]</scope>
    <source>
        <strain evidence="2 3">ZH15</strain>
    </source>
</reference>
<accession>A0ABZ2HZQ2</accession>
<dbReference type="RefSeq" id="WP_338608500.1">
    <property type="nucleotide sequence ID" value="NZ_CP146275.1"/>
</dbReference>
<dbReference type="Proteomes" id="UP001369958">
    <property type="component" value="Chromosome"/>
</dbReference>
<dbReference type="CDD" id="cd04301">
    <property type="entry name" value="NAT_SF"/>
    <property type="match status" value="1"/>
</dbReference>
<dbReference type="EMBL" id="CP146275">
    <property type="protein sequence ID" value="WWT33076.1"/>
    <property type="molecule type" value="Genomic_DNA"/>
</dbReference>
<sequence>MEIVFKPDPAQDDVDAVLAPLAEASEKARPGANVRRIGFLLKDSQTEAVIGGLIGNAIYEWLFINLLAVPESLRGQGYGVELMARAERWAREQNLTGIWLDTFAFQAPEFYVKLGFTPFGTINDHPAGSRRLFFQKRLAPHSA</sequence>
<feature type="domain" description="N-acetyltransferase" evidence="1">
    <location>
        <begin position="1"/>
        <end position="139"/>
    </location>
</feature>